<feature type="non-terminal residue" evidence="22">
    <location>
        <position position="550"/>
    </location>
</feature>
<feature type="transmembrane region" description="Helical" evidence="20">
    <location>
        <begin position="227"/>
        <end position="247"/>
    </location>
</feature>
<dbReference type="PANTHER" id="PTHR22696">
    <property type="entry name" value="E3 UBIQUITIN-PROTEIN LIGASE RNF26"/>
    <property type="match status" value="1"/>
</dbReference>
<dbReference type="InterPro" id="IPR040089">
    <property type="entry name" value="RNF26_mRING-HC-C3HC5"/>
</dbReference>
<sequence length="550" mass="60239">QDGGAHPSRGSLGTWIRLTPPRGGEASRDPPVGERVHARTTVVRARAMDLVFLVINGVGMALDFLGLLLNVNFFLVSTLVSVLVWLITFLYNLPNALMAGVIQCWNGTLFSLVYLVEALCCLALGSVQTVTGLFRGFCSSLESLKVIGNLFSHLVLRSKELVHRGLWNVVGSGQSLLRQVCEVFTIVMSLLAYFVNSIINICLIGTQNLVLALWDSIISPFLRVTDLFAAFLAHMSSSAIAMSILVWTPCQLAFELLESMSKLLVNVFFLNLYGLMLLALIVTVSTLVLNPELTRTLANHVLGYLNTLPSYHRLRRDIWRLYQIVLLSLGMVVSSHAWRRVAGWSLQMANWNGGGRATNQQVNQGPQGAEANQGRQGAAATIHRPIAPGGAHQGRPGLPGANQQGAGGARQVQQPAARGHGDQHDTNVEQGSNAQPASGRNATAGQRLQPPGEGPSTSRAKALRKEQLNASEEDSDDVALENDPWMLLKEQEERKKCVICQDQTKTVLLLPCRHLCLCQQCTEILLQQAIYQRNCPLCRQMILQTLDVYL</sequence>
<dbReference type="EMBL" id="JAHGAV010000126">
    <property type="protein sequence ID" value="KAG6931151.1"/>
    <property type="molecule type" value="Genomic_DNA"/>
</dbReference>
<evidence type="ECO:0000256" key="14">
    <source>
        <dbReference type="ARBA" id="ARBA00057605"/>
    </source>
</evidence>
<keyword evidence="6 20" id="KW-0812">Transmembrane</keyword>
<evidence type="ECO:0000256" key="6">
    <source>
        <dbReference type="ARBA" id="ARBA00022692"/>
    </source>
</evidence>
<reference evidence="22 23" key="1">
    <citation type="journal article" date="2020" name="G3 (Bethesda)">
        <title>Draft Genome of the Common Snapping Turtle, Chelydra serpentina, a Model for Phenotypic Plasticity in Reptiles.</title>
        <authorList>
            <person name="Das D."/>
            <person name="Singh S.K."/>
            <person name="Bierstedt J."/>
            <person name="Erickson A."/>
            <person name="Galli G.L.J."/>
            <person name="Crossley D.A. 2nd"/>
            <person name="Rhen T."/>
        </authorList>
    </citation>
    <scope>NUCLEOTIDE SEQUENCE [LARGE SCALE GENOMIC DNA]</scope>
    <source>
        <strain evidence="22">KW</strain>
    </source>
</reference>
<evidence type="ECO:0000256" key="18">
    <source>
        <dbReference type="PROSITE-ProRule" id="PRU00175"/>
    </source>
</evidence>
<evidence type="ECO:0000256" key="2">
    <source>
        <dbReference type="ARBA" id="ARBA00004477"/>
    </source>
</evidence>
<comment type="subcellular location">
    <subcellularLocation>
        <location evidence="2">Endoplasmic reticulum membrane</location>
        <topology evidence="2">Multi-pass membrane protein</topology>
    </subcellularLocation>
</comment>
<evidence type="ECO:0000256" key="19">
    <source>
        <dbReference type="SAM" id="MobiDB-lite"/>
    </source>
</evidence>
<evidence type="ECO:0000256" key="9">
    <source>
        <dbReference type="ARBA" id="ARBA00022786"/>
    </source>
</evidence>
<keyword evidence="7" id="KW-0479">Metal-binding</keyword>
<feature type="transmembrane region" description="Helical" evidence="20">
    <location>
        <begin position="321"/>
        <end position="338"/>
    </location>
</feature>
<dbReference type="Gene3D" id="3.30.40.10">
    <property type="entry name" value="Zinc/RING finger domain, C3HC4 (zinc finger)"/>
    <property type="match status" value="1"/>
</dbReference>
<evidence type="ECO:0000256" key="4">
    <source>
        <dbReference type="ARBA" id="ARBA00012483"/>
    </source>
</evidence>
<evidence type="ECO:0000313" key="22">
    <source>
        <dbReference type="EMBL" id="KAG6931151.1"/>
    </source>
</evidence>
<evidence type="ECO:0000256" key="16">
    <source>
        <dbReference type="ARBA" id="ARBA00067352"/>
    </source>
</evidence>
<evidence type="ECO:0000256" key="15">
    <source>
        <dbReference type="ARBA" id="ARBA00063040"/>
    </source>
</evidence>
<feature type="transmembrane region" description="Helical" evidence="20">
    <location>
        <begin position="47"/>
        <end position="67"/>
    </location>
</feature>
<feature type="region of interest" description="Disordered" evidence="19">
    <location>
        <begin position="355"/>
        <end position="459"/>
    </location>
</feature>
<feature type="transmembrane region" description="Helical" evidence="20">
    <location>
        <begin position="183"/>
        <end position="206"/>
    </location>
</feature>
<dbReference type="AlphaFoldDB" id="A0A8T1SQB6"/>
<keyword evidence="13 20" id="KW-0472">Membrane</keyword>
<dbReference type="Pfam" id="PF13920">
    <property type="entry name" value="zf-C3HC4_3"/>
    <property type="match status" value="1"/>
</dbReference>
<dbReference type="InterPro" id="IPR013083">
    <property type="entry name" value="Znf_RING/FYVE/PHD"/>
</dbReference>
<dbReference type="EC" id="2.3.2.27" evidence="4"/>
<dbReference type="SMART" id="SM00184">
    <property type="entry name" value="RING"/>
    <property type="match status" value="1"/>
</dbReference>
<dbReference type="GO" id="GO:0006511">
    <property type="term" value="P:ubiquitin-dependent protein catabolic process"/>
    <property type="evidence" value="ECO:0007669"/>
    <property type="project" value="TreeGrafter"/>
</dbReference>
<evidence type="ECO:0000256" key="5">
    <source>
        <dbReference type="ARBA" id="ARBA00022679"/>
    </source>
</evidence>
<dbReference type="GO" id="GO:0016567">
    <property type="term" value="P:protein ubiquitination"/>
    <property type="evidence" value="ECO:0007669"/>
    <property type="project" value="TreeGrafter"/>
</dbReference>
<name>A0A8T1SQB6_CHESE</name>
<evidence type="ECO:0000256" key="1">
    <source>
        <dbReference type="ARBA" id="ARBA00000900"/>
    </source>
</evidence>
<dbReference type="GO" id="GO:0061630">
    <property type="term" value="F:ubiquitin protein ligase activity"/>
    <property type="evidence" value="ECO:0007669"/>
    <property type="project" value="UniProtKB-EC"/>
</dbReference>
<keyword evidence="23" id="KW-1185">Reference proteome</keyword>
<dbReference type="CDD" id="cd16788">
    <property type="entry name" value="mRING-HC-C3HC5_RNF26"/>
    <property type="match status" value="1"/>
</dbReference>
<evidence type="ECO:0000313" key="23">
    <source>
        <dbReference type="Proteomes" id="UP000765507"/>
    </source>
</evidence>
<gene>
    <name evidence="22" type="primary">RNF26</name>
    <name evidence="22" type="ORF">G0U57_002204</name>
</gene>
<dbReference type="PROSITE" id="PS50089">
    <property type="entry name" value="ZF_RING_2"/>
    <property type="match status" value="1"/>
</dbReference>
<evidence type="ECO:0000256" key="12">
    <source>
        <dbReference type="ARBA" id="ARBA00022989"/>
    </source>
</evidence>
<feature type="region of interest" description="Disordered" evidence="19">
    <location>
        <begin position="1"/>
        <end position="32"/>
    </location>
</feature>
<accession>A0A8T1SQB6</accession>
<evidence type="ECO:0000256" key="20">
    <source>
        <dbReference type="SAM" id="Phobius"/>
    </source>
</evidence>
<dbReference type="SUPFAM" id="SSF57850">
    <property type="entry name" value="RING/U-box"/>
    <property type="match status" value="1"/>
</dbReference>
<feature type="transmembrane region" description="Helical" evidence="20">
    <location>
        <begin position="267"/>
        <end position="289"/>
    </location>
</feature>
<keyword evidence="11" id="KW-0862">Zinc</keyword>
<evidence type="ECO:0000256" key="8">
    <source>
        <dbReference type="ARBA" id="ARBA00022771"/>
    </source>
</evidence>
<evidence type="ECO:0000256" key="17">
    <source>
        <dbReference type="ARBA" id="ARBA00075536"/>
    </source>
</evidence>
<evidence type="ECO:0000259" key="21">
    <source>
        <dbReference type="PROSITE" id="PS50089"/>
    </source>
</evidence>
<comment type="caution">
    <text evidence="22">The sequence shown here is derived from an EMBL/GenBank/DDBJ whole genome shotgun (WGS) entry which is preliminary data.</text>
</comment>
<dbReference type="GO" id="GO:0005789">
    <property type="term" value="C:endoplasmic reticulum membrane"/>
    <property type="evidence" value="ECO:0007669"/>
    <property type="project" value="UniProtKB-SubCell"/>
</dbReference>
<comment type="pathway">
    <text evidence="3">Protein modification; protein ubiquitination.</text>
</comment>
<dbReference type="Proteomes" id="UP000765507">
    <property type="component" value="Unassembled WGS sequence"/>
</dbReference>
<evidence type="ECO:0000256" key="13">
    <source>
        <dbReference type="ARBA" id="ARBA00023136"/>
    </source>
</evidence>
<proteinExistence type="predicted"/>
<organism evidence="22 23">
    <name type="scientific">Chelydra serpentina</name>
    <name type="common">Snapping turtle</name>
    <name type="synonym">Testudo serpentina</name>
    <dbReference type="NCBI Taxonomy" id="8475"/>
    <lineage>
        <taxon>Eukaryota</taxon>
        <taxon>Metazoa</taxon>
        <taxon>Chordata</taxon>
        <taxon>Craniata</taxon>
        <taxon>Vertebrata</taxon>
        <taxon>Euteleostomi</taxon>
        <taxon>Archelosauria</taxon>
        <taxon>Testudinata</taxon>
        <taxon>Testudines</taxon>
        <taxon>Cryptodira</taxon>
        <taxon>Durocryptodira</taxon>
        <taxon>Americhelydia</taxon>
        <taxon>Chelydroidea</taxon>
        <taxon>Chelydridae</taxon>
        <taxon>Chelydra</taxon>
    </lineage>
</organism>
<comment type="function">
    <text evidence="14">E3 ubiquitin-protein ligase that plays a key role in endosome organization by retaining vesicles in the perinuclear cloud. Acts as a platform for perinuclear positioning of the endosomal system by mediating ubiquitination of SQSTM1 through interaction with the ubiquitin conjugating enzyme UBE2J1. Ubiquitinated SQSTM1 attracts specific vesicle-associated adapters, forming a molecular bridge that restrains cognate vesicles in the perinuclear region and organizes the endosomal pathway for efficient cargo transport. Also acts as a regulator of type I interferon production in response to viral infection by mediating the formation of 'Lys-11'-linked polyubiquitin chains on TMEM173/STING, leading to stabilize TMEM173/STING. Also required to limit type I interferon response by promoting autophagic degradation of IRF3.</text>
</comment>
<protein>
    <recommendedName>
        <fullName evidence="16">E3 ubiquitin-protein ligase RNF26</fullName>
        <ecNumber evidence="4">2.3.2.27</ecNumber>
    </recommendedName>
    <alternativeName>
        <fullName evidence="17">RING finger protein 26</fullName>
    </alternativeName>
</protein>
<feature type="compositionally biased region" description="Polar residues" evidence="19">
    <location>
        <begin position="357"/>
        <end position="366"/>
    </location>
</feature>
<evidence type="ECO:0000256" key="10">
    <source>
        <dbReference type="ARBA" id="ARBA00022824"/>
    </source>
</evidence>
<dbReference type="InterPro" id="IPR001841">
    <property type="entry name" value="Znf_RING"/>
</dbReference>
<dbReference type="GO" id="GO:0008270">
    <property type="term" value="F:zinc ion binding"/>
    <property type="evidence" value="ECO:0007669"/>
    <property type="project" value="UniProtKB-KW"/>
</dbReference>
<evidence type="ECO:0000256" key="3">
    <source>
        <dbReference type="ARBA" id="ARBA00004906"/>
    </source>
</evidence>
<evidence type="ECO:0000256" key="11">
    <source>
        <dbReference type="ARBA" id="ARBA00022833"/>
    </source>
</evidence>
<feature type="transmembrane region" description="Helical" evidence="20">
    <location>
        <begin position="105"/>
        <end position="127"/>
    </location>
</feature>
<feature type="compositionally biased region" description="Polar residues" evidence="19">
    <location>
        <begin position="428"/>
        <end position="446"/>
    </location>
</feature>
<keyword evidence="8 18" id="KW-0863">Zinc-finger</keyword>
<keyword evidence="9" id="KW-0833">Ubl conjugation pathway</keyword>
<evidence type="ECO:0000256" key="7">
    <source>
        <dbReference type="ARBA" id="ARBA00022723"/>
    </source>
</evidence>
<keyword evidence="12 20" id="KW-1133">Transmembrane helix</keyword>
<dbReference type="FunFam" id="3.30.40.10:FF:000387">
    <property type="entry name" value="RING finger protein 26"/>
    <property type="match status" value="1"/>
</dbReference>
<comment type="catalytic activity">
    <reaction evidence="1">
        <text>S-ubiquitinyl-[E2 ubiquitin-conjugating enzyme]-L-cysteine + [acceptor protein]-L-lysine = [E2 ubiquitin-conjugating enzyme]-L-cysteine + N(6)-ubiquitinyl-[acceptor protein]-L-lysine.</text>
        <dbReference type="EC" id="2.3.2.27"/>
    </reaction>
</comment>
<comment type="subunit">
    <text evidence="15">Interacts with INCA1. Interacts with TMEM43, ENDOD1, TMEM33 and TMED1 to form a complex capable of modulating innate immune signaling through the cGAS-STING pathway. Interacts with UBE2J1; this interaction is important for SQSTM1 ubiquitination.</text>
</comment>
<dbReference type="OrthoDB" id="1711136at2759"/>
<feature type="transmembrane region" description="Helical" evidence="20">
    <location>
        <begin position="73"/>
        <end position="93"/>
    </location>
</feature>
<feature type="domain" description="RING-type" evidence="21">
    <location>
        <begin position="497"/>
        <end position="539"/>
    </location>
</feature>
<keyword evidence="10" id="KW-0256">Endoplasmic reticulum</keyword>
<dbReference type="PANTHER" id="PTHR22696:SF1">
    <property type="entry name" value="E3 UBIQUITIN-PROTEIN LIGASE RNF26"/>
    <property type="match status" value="1"/>
</dbReference>
<feature type="compositionally biased region" description="Low complexity" evidence="19">
    <location>
        <begin position="399"/>
        <end position="418"/>
    </location>
</feature>
<keyword evidence="5" id="KW-0808">Transferase</keyword>